<accession>A0A150GHI1</accession>
<dbReference type="OrthoDB" id="521505at2759"/>
<reference evidence="2" key="1">
    <citation type="journal article" date="2016" name="Nat. Commun.">
        <title>The Gonium pectorale genome demonstrates co-option of cell cycle regulation during the evolution of multicellularity.</title>
        <authorList>
            <person name="Hanschen E.R."/>
            <person name="Marriage T.N."/>
            <person name="Ferris P.J."/>
            <person name="Hamaji T."/>
            <person name="Toyoda A."/>
            <person name="Fujiyama A."/>
            <person name="Neme R."/>
            <person name="Noguchi H."/>
            <person name="Minakuchi Y."/>
            <person name="Suzuki M."/>
            <person name="Kawai-Toyooka H."/>
            <person name="Smith D.R."/>
            <person name="Sparks H."/>
            <person name="Anderson J."/>
            <person name="Bakaric R."/>
            <person name="Luria V."/>
            <person name="Karger A."/>
            <person name="Kirschner M.W."/>
            <person name="Durand P.M."/>
            <person name="Michod R.E."/>
            <person name="Nozaki H."/>
            <person name="Olson B.J."/>
        </authorList>
    </citation>
    <scope>NUCLEOTIDE SEQUENCE [LARGE SCALE GENOMIC DNA]</scope>
    <source>
        <strain evidence="2">NIES-2863</strain>
    </source>
</reference>
<gene>
    <name evidence="1" type="ORF">GPECTOR_22g841</name>
</gene>
<keyword evidence="2" id="KW-1185">Reference proteome</keyword>
<proteinExistence type="predicted"/>
<sequence>MGWAYAGEWGMLAGLTFANLKNVQEGRAWFRRPWIHASGMIAGYYLFKAASAWEDEALKRIIARYERKGYSIPEDRKELFAPATYK</sequence>
<dbReference type="AlphaFoldDB" id="A0A150GHI1"/>
<dbReference type="EMBL" id="LSYV01000023">
    <property type="protein sequence ID" value="KXZ49249.1"/>
    <property type="molecule type" value="Genomic_DNA"/>
</dbReference>
<protein>
    <submittedName>
        <fullName evidence="1">Uncharacterized protein</fullName>
    </submittedName>
</protein>
<comment type="caution">
    <text evidence="1">The sequence shown here is derived from an EMBL/GenBank/DDBJ whole genome shotgun (WGS) entry which is preliminary data.</text>
</comment>
<evidence type="ECO:0000313" key="1">
    <source>
        <dbReference type="EMBL" id="KXZ49249.1"/>
    </source>
</evidence>
<evidence type="ECO:0000313" key="2">
    <source>
        <dbReference type="Proteomes" id="UP000075714"/>
    </source>
</evidence>
<name>A0A150GHI1_GONPE</name>
<dbReference type="Proteomes" id="UP000075714">
    <property type="component" value="Unassembled WGS sequence"/>
</dbReference>
<organism evidence="1 2">
    <name type="scientific">Gonium pectorale</name>
    <name type="common">Green alga</name>
    <dbReference type="NCBI Taxonomy" id="33097"/>
    <lineage>
        <taxon>Eukaryota</taxon>
        <taxon>Viridiplantae</taxon>
        <taxon>Chlorophyta</taxon>
        <taxon>core chlorophytes</taxon>
        <taxon>Chlorophyceae</taxon>
        <taxon>CS clade</taxon>
        <taxon>Chlamydomonadales</taxon>
        <taxon>Volvocaceae</taxon>
        <taxon>Gonium</taxon>
    </lineage>
</organism>